<evidence type="ECO:0000313" key="2">
    <source>
        <dbReference type="Proteomes" id="UP001499930"/>
    </source>
</evidence>
<dbReference type="EMBL" id="BAAAWD010000014">
    <property type="protein sequence ID" value="GAA3019699.1"/>
    <property type="molecule type" value="Genomic_DNA"/>
</dbReference>
<dbReference type="PANTHER" id="PTHR46523">
    <property type="entry name" value="DCTP PYROPHOSPHATASE 1"/>
    <property type="match status" value="1"/>
</dbReference>
<comment type="caution">
    <text evidence="1">The sequence shown here is derived from an EMBL/GenBank/DDBJ whole genome shotgun (WGS) entry which is preliminary data.</text>
</comment>
<dbReference type="Proteomes" id="UP001499930">
    <property type="component" value="Unassembled WGS sequence"/>
</dbReference>
<sequence>MTVGAVKSVPVATELEELAGRLRRFGAEREWKKFHTPKNLAMALAGEAGELLAEFQWLTPEESQRPDPETLGRIRGELADVLNYLVHSPPSLKST</sequence>
<dbReference type="InterPro" id="IPR025984">
    <property type="entry name" value="DCTPP"/>
</dbReference>
<organism evidence="1 2">
    <name type="scientific">Streptosporangium longisporum</name>
    <dbReference type="NCBI Taxonomy" id="46187"/>
    <lineage>
        <taxon>Bacteria</taxon>
        <taxon>Bacillati</taxon>
        <taxon>Actinomycetota</taxon>
        <taxon>Actinomycetes</taxon>
        <taxon>Streptosporangiales</taxon>
        <taxon>Streptosporangiaceae</taxon>
        <taxon>Streptosporangium</taxon>
    </lineage>
</organism>
<keyword evidence="2" id="KW-1185">Reference proteome</keyword>
<proteinExistence type="predicted"/>
<evidence type="ECO:0008006" key="3">
    <source>
        <dbReference type="Google" id="ProtNLM"/>
    </source>
</evidence>
<name>A0ABP6KUD2_9ACTN</name>
<dbReference type="Gene3D" id="1.10.287.1080">
    <property type="entry name" value="MazG-like"/>
    <property type="match status" value="1"/>
</dbReference>
<dbReference type="PIRSF" id="PIRSF029826">
    <property type="entry name" value="UCP029826_pph"/>
    <property type="match status" value="1"/>
</dbReference>
<dbReference type="PANTHER" id="PTHR46523:SF1">
    <property type="entry name" value="DCTP PYROPHOSPHATASE 1"/>
    <property type="match status" value="1"/>
</dbReference>
<reference evidence="2" key="1">
    <citation type="journal article" date="2019" name="Int. J. Syst. Evol. Microbiol.">
        <title>The Global Catalogue of Microorganisms (GCM) 10K type strain sequencing project: providing services to taxonomists for standard genome sequencing and annotation.</title>
        <authorList>
            <consortium name="The Broad Institute Genomics Platform"/>
            <consortium name="The Broad Institute Genome Sequencing Center for Infectious Disease"/>
            <person name="Wu L."/>
            <person name="Ma J."/>
        </authorList>
    </citation>
    <scope>NUCLEOTIDE SEQUENCE [LARGE SCALE GENOMIC DNA]</scope>
    <source>
        <strain evidence="2">JCM 3106</strain>
    </source>
</reference>
<dbReference type="SUPFAM" id="SSF101386">
    <property type="entry name" value="all-alpha NTP pyrophosphatases"/>
    <property type="match status" value="1"/>
</dbReference>
<dbReference type="InterPro" id="IPR052555">
    <property type="entry name" value="dCTP_Pyrophosphatase"/>
</dbReference>
<accession>A0ABP6KUD2</accession>
<gene>
    <name evidence="1" type="ORF">GCM10017559_49910</name>
</gene>
<evidence type="ECO:0000313" key="1">
    <source>
        <dbReference type="EMBL" id="GAA3019699.1"/>
    </source>
</evidence>
<protein>
    <recommendedName>
        <fullName evidence="3">Nucleotide pyrophosphohydrolase</fullName>
    </recommendedName>
</protein>
<dbReference type="CDD" id="cd11537">
    <property type="entry name" value="NTP-PPase_RS21-C6_like"/>
    <property type="match status" value="1"/>
</dbReference>